<organism evidence="1 2">
    <name type="scientific">Apiospora marii</name>
    <dbReference type="NCBI Taxonomy" id="335849"/>
    <lineage>
        <taxon>Eukaryota</taxon>
        <taxon>Fungi</taxon>
        <taxon>Dikarya</taxon>
        <taxon>Ascomycota</taxon>
        <taxon>Pezizomycotina</taxon>
        <taxon>Sordariomycetes</taxon>
        <taxon>Xylariomycetidae</taxon>
        <taxon>Amphisphaeriales</taxon>
        <taxon>Apiosporaceae</taxon>
        <taxon>Apiospora</taxon>
    </lineage>
</organism>
<comment type="caution">
    <text evidence="1">The sequence shown here is derived from an EMBL/GenBank/DDBJ whole genome shotgun (WGS) entry which is preliminary data.</text>
</comment>
<evidence type="ECO:0000313" key="2">
    <source>
        <dbReference type="Proteomes" id="UP001396898"/>
    </source>
</evidence>
<name>A0ABR1RFB0_9PEZI</name>
<dbReference type="EMBL" id="JAQQWI010000016">
    <property type="protein sequence ID" value="KAK8009155.1"/>
    <property type="molecule type" value="Genomic_DNA"/>
</dbReference>
<dbReference type="Proteomes" id="UP001396898">
    <property type="component" value="Unassembled WGS sequence"/>
</dbReference>
<proteinExistence type="predicted"/>
<sequence length="105" mass="11104">MLFRFQVFGQVDNAQDGIVLRTWAGRGFITIDTCGSDPTAVSLIVARSTNVGLAVEVFLTINILLDILETELQAAIRILAVGMTLGWPPAGLDIDAAITAVGSDT</sequence>
<keyword evidence="2" id="KW-1185">Reference proteome</keyword>
<reference evidence="1 2" key="1">
    <citation type="submission" date="2023-01" db="EMBL/GenBank/DDBJ databases">
        <title>Analysis of 21 Apiospora genomes using comparative genomics revels a genus with tremendous synthesis potential of carbohydrate active enzymes and secondary metabolites.</title>
        <authorList>
            <person name="Sorensen T."/>
        </authorList>
    </citation>
    <scope>NUCLEOTIDE SEQUENCE [LARGE SCALE GENOMIC DNA]</scope>
    <source>
        <strain evidence="1 2">CBS 20057</strain>
    </source>
</reference>
<gene>
    <name evidence="1" type="ORF">PG991_011706</name>
</gene>
<accession>A0ABR1RFB0</accession>
<evidence type="ECO:0000313" key="1">
    <source>
        <dbReference type="EMBL" id="KAK8009155.1"/>
    </source>
</evidence>
<protein>
    <submittedName>
        <fullName evidence="1">Uncharacterized protein</fullName>
    </submittedName>
</protein>